<evidence type="ECO:0000256" key="2">
    <source>
        <dbReference type="ARBA" id="ARBA00022842"/>
    </source>
</evidence>
<keyword evidence="1" id="KW-0808">Transferase</keyword>
<keyword evidence="5" id="KW-1185">Reference proteome</keyword>
<evidence type="ECO:0000313" key="5">
    <source>
        <dbReference type="Proteomes" id="UP000298049"/>
    </source>
</evidence>
<dbReference type="EMBL" id="CP031093">
    <property type="protein sequence ID" value="QCF27376.1"/>
    <property type="molecule type" value="Genomic_DNA"/>
</dbReference>
<dbReference type="AlphaFoldDB" id="A0A4P7XJQ4"/>
<dbReference type="PANTHER" id="PTHR19136:SF81">
    <property type="entry name" value="MOLYBDENUM COFACTOR GUANYLYLTRANSFERASE"/>
    <property type="match status" value="1"/>
</dbReference>
<dbReference type="InterPro" id="IPR025877">
    <property type="entry name" value="MobA-like_NTP_Trfase"/>
</dbReference>
<evidence type="ECO:0000313" key="4">
    <source>
        <dbReference type="EMBL" id="QCF27376.1"/>
    </source>
</evidence>
<dbReference type="SUPFAM" id="SSF53448">
    <property type="entry name" value="Nucleotide-diphospho-sugar transferases"/>
    <property type="match status" value="1"/>
</dbReference>
<dbReference type="Gene3D" id="3.90.550.10">
    <property type="entry name" value="Spore Coat Polysaccharide Biosynthesis Protein SpsA, Chain A"/>
    <property type="match status" value="1"/>
</dbReference>
<sequence length="180" mass="19611">MGGGDKGLLNYRNEPFVVHLQRLLIRVGPVALVTQQGQHAYQQALASVDLSFVHDRWPDRGPLAGLAAGLAWARGQGCAGAFVAPCDSPCLGERWLQRLRSHVEDAPERVHICTVEGRLQPLHGWYPVALEPALTEALAKGERRAGVWVESQKPMVLDCTDLAAQFANVNTPADHTRLAP</sequence>
<dbReference type="Pfam" id="PF12804">
    <property type="entry name" value="NTP_transf_3"/>
    <property type="match status" value="1"/>
</dbReference>
<dbReference type="PANTHER" id="PTHR19136">
    <property type="entry name" value="MOLYBDENUM COFACTOR GUANYLYLTRANSFERASE"/>
    <property type="match status" value="1"/>
</dbReference>
<dbReference type="KEGG" id="hmi:soil367_16370"/>
<dbReference type="Proteomes" id="UP000298049">
    <property type="component" value="Chromosome"/>
</dbReference>
<reference evidence="4 5" key="1">
    <citation type="submission" date="2018-07" db="EMBL/GenBank/DDBJ databases">
        <title>Marsedoiliclastica nanhaica gen. nov. sp. nov., a novel marine hydrocarbonoclastic bacterium isolated from an in-situ enriched hydrocarbon-degrading consortium in deep-sea sediment.</title>
        <authorList>
            <person name="Dong C."/>
            <person name="Ma T."/>
            <person name="Liu R."/>
            <person name="Shao Z."/>
        </authorList>
    </citation>
    <scope>NUCLEOTIDE SEQUENCE [LARGE SCALE GENOMIC DNA]</scope>
    <source>
        <strain evidence="5">soil36-7</strain>
    </source>
</reference>
<evidence type="ECO:0000259" key="3">
    <source>
        <dbReference type="Pfam" id="PF12804"/>
    </source>
</evidence>
<evidence type="ECO:0000256" key="1">
    <source>
        <dbReference type="ARBA" id="ARBA00022679"/>
    </source>
</evidence>
<accession>A0A4P7XJQ4</accession>
<gene>
    <name evidence="4" type="ORF">soil367_16370</name>
</gene>
<proteinExistence type="predicted"/>
<dbReference type="InterPro" id="IPR029044">
    <property type="entry name" value="Nucleotide-diphossugar_trans"/>
</dbReference>
<keyword evidence="2" id="KW-0460">Magnesium</keyword>
<name>A0A4P7XJQ4_9ALTE</name>
<feature type="domain" description="MobA-like NTP transferase" evidence="3">
    <location>
        <begin position="1"/>
        <end position="148"/>
    </location>
</feature>
<dbReference type="GO" id="GO:0016779">
    <property type="term" value="F:nucleotidyltransferase activity"/>
    <property type="evidence" value="ECO:0007669"/>
    <property type="project" value="UniProtKB-ARBA"/>
</dbReference>
<organism evidence="4 5">
    <name type="scientific">Hydrocarboniclastica marina</name>
    <dbReference type="NCBI Taxonomy" id="2259620"/>
    <lineage>
        <taxon>Bacteria</taxon>
        <taxon>Pseudomonadati</taxon>
        <taxon>Pseudomonadota</taxon>
        <taxon>Gammaproteobacteria</taxon>
        <taxon>Alteromonadales</taxon>
        <taxon>Alteromonadaceae</taxon>
        <taxon>Hydrocarboniclastica</taxon>
    </lineage>
</organism>
<protein>
    <recommendedName>
        <fullName evidence="3">MobA-like NTP transferase domain-containing protein</fullName>
    </recommendedName>
</protein>